<dbReference type="Pfam" id="PF00675">
    <property type="entry name" value="Peptidase_M16"/>
    <property type="match status" value="1"/>
</dbReference>
<evidence type="ECO:0000259" key="2">
    <source>
        <dbReference type="Pfam" id="PF00675"/>
    </source>
</evidence>
<dbReference type="AlphaFoldDB" id="A0A2J6WFU2"/>
<dbReference type="InterPro" id="IPR011249">
    <property type="entry name" value="Metalloenz_LuxS/M16"/>
</dbReference>
<dbReference type="EMBL" id="PNIL01000006">
    <property type="protein sequence ID" value="PMP68799.1"/>
    <property type="molecule type" value="Genomic_DNA"/>
</dbReference>
<evidence type="ECO:0008006" key="6">
    <source>
        <dbReference type="Google" id="ProtNLM"/>
    </source>
</evidence>
<accession>A0A2J6WFU2</accession>
<comment type="caution">
    <text evidence="4">The sequence shown here is derived from an EMBL/GenBank/DDBJ whole genome shotgun (WGS) entry which is preliminary data.</text>
</comment>
<gene>
    <name evidence="4" type="ORF">C0189_00550</name>
</gene>
<dbReference type="Proteomes" id="UP000237040">
    <property type="component" value="Unassembled WGS sequence"/>
</dbReference>
<dbReference type="PANTHER" id="PTHR11851">
    <property type="entry name" value="METALLOPROTEASE"/>
    <property type="match status" value="1"/>
</dbReference>
<organism evidence="4 5">
    <name type="scientific">Caldisericum exile</name>
    <dbReference type="NCBI Taxonomy" id="693075"/>
    <lineage>
        <taxon>Bacteria</taxon>
        <taxon>Pseudomonadati</taxon>
        <taxon>Caldisericota/Cryosericota group</taxon>
        <taxon>Caldisericota</taxon>
        <taxon>Caldisericia</taxon>
        <taxon>Caldisericales</taxon>
        <taxon>Caldisericaceae</taxon>
        <taxon>Caldisericum</taxon>
    </lineage>
</organism>
<proteinExistence type="inferred from homology"/>
<dbReference type="RefSeq" id="WP_424587089.1">
    <property type="nucleotide sequence ID" value="NZ_JBNAUB010000046.1"/>
</dbReference>
<evidence type="ECO:0000259" key="3">
    <source>
        <dbReference type="Pfam" id="PF05193"/>
    </source>
</evidence>
<protein>
    <recommendedName>
        <fullName evidence="6">Insulinase family protein</fullName>
    </recommendedName>
</protein>
<dbReference type="SUPFAM" id="SSF63411">
    <property type="entry name" value="LuxS/MPP-like metallohydrolase"/>
    <property type="match status" value="2"/>
</dbReference>
<feature type="domain" description="Peptidase M16 C-terminal" evidence="3">
    <location>
        <begin position="167"/>
        <end position="340"/>
    </location>
</feature>
<dbReference type="Gene3D" id="3.30.830.10">
    <property type="entry name" value="Metalloenzyme, LuxS/M16 peptidase-like"/>
    <property type="match status" value="2"/>
</dbReference>
<evidence type="ECO:0000256" key="1">
    <source>
        <dbReference type="ARBA" id="ARBA00007261"/>
    </source>
</evidence>
<dbReference type="InterPro" id="IPR011765">
    <property type="entry name" value="Pept_M16_N"/>
</dbReference>
<dbReference type="InterPro" id="IPR007863">
    <property type="entry name" value="Peptidase_M16_C"/>
</dbReference>
<sequence>MGENLEISISKNGIRYFVEENHTFPSVSLGVFVKSGSRYETDKLGIAHFIEHMVFKETKKRSSFEISKAIEGLGGEINAYTSSEYSLFYVKLLQKDIEVGFDVLSDILTNPTFNKELLEKEREVILEEIYEFYDDPQDICQTEALRSLWGDSPLSRNPLGTEESVRSITYEDIVSYFENFFVKGNIFISAVGDIDRLKAEELVERYFKDFKEGNKDINAETVSYKFLDINYPKETAQLHLAITLKGEKSFTHESYLHSIFTVALGGNMSSRLFQKLREEHGLVYTIYAYPVRLVDTGGTVIYASTLPKYEKVAKEIIFEELNSVKEKGFTHDEFVNAKNYLLGSMILGLESTSSRMQKNGVSGLMQGYIRSVEAIIKEIEGIEKDEFDSYLKNLLDGTYGTVRVGKIDG</sequence>
<dbReference type="InterPro" id="IPR050361">
    <property type="entry name" value="MPP/UQCRC_Complex"/>
</dbReference>
<dbReference type="GO" id="GO:0046872">
    <property type="term" value="F:metal ion binding"/>
    <property type="evidence" value="ECO:0007669"/>
    <property type="project" value="InterPro"/>
</dbReference>
<reference evidence="4 5" key="1">
    <citation type="submission" date="2018-01" db="EMBL/GenBank/DDBJ databases">
        <title>Metagenomic assembled genomes from two thermal pools in the Uzon Caldera, Kamchatka, Russia.</title>
        <authorList>
            <person name="Wilkins L."/>
            <person name="Ettinger C."/>
        </authorList>
    </citation>
    <scope>NUCLEOTIDE SEQUENCE [LARGE SCALE GENOMIC DNA]</scope>
    <source>
        <strain evidence="4">ZAV-07</strain>
    </source>
</reference>
<comment type="similarity">
    <text evidence="1">Belongs to the peptidase M16 family.</text>
</comment>
<dbReference type="PANTHER" id="PTHR11851:SF49">
    <property type="entry name" value="MITOCHONDRIAL-PROCESSING PEPTIDASE SUBUNIT ALPHA"/>
    <property type="match status" value="1"/>
</dbReference>
<dbReference type="Pfam" id="PF05193">
    <property type="entry name" value="Peptidase_M16_C"/>
    <property type="match status" value="1"/>
</dbReference>
<feature type="domain" description="Peptidase M16 N-terminal" evidence="2">
    <location>
        <begin position="18"/>
        <end position="161"/>
    </location>
</feature>
<evidence type="ECO:0000313" key="4">
    <source>
        <dbReference type="EMBL" id="PMP68799.1"/>
    </source>
</evidence>
<evidence type="ECO:0000313" key="5">
    <source>
        <dbReference type="Proteomes" id="UP000237040"/>
    </source>
</evidence>
<name>A0A2J6WFU2_9BACT</name>